<dbReference type="Proteomes" id="UP000505077">
    <property type="component" value="Unassembled WGS sequence"/>
</dbReference>
<evidence type="ECO:0008006" key="3">
    <source>
        <dbReference type="Google" id="ProtNLM"/>
    </source>
</evidence>
<dbReference type="NCBIfam" id="NF033447">
    <property type="entry name" value="BrxE_fam"/>
    <property type="match status" value="1"/>
</dbReference>
<sequence length="168" mass="18471">MGIEPIDIINLIQLRASVSLIGEQSKWWNSSFCGATAKSFLSPVFPRTFVYAQFRGVTASAATVHDERIGVGNVFHLFRLPEGMEQAIHEILQNGEVPEIANILTDKSSALHFIEQFAGDISKLPQGPVRVGNLNDMRASSAWESGAALFYCSGFKQGTETFPFFSNQ</sequence>
<gene>
    <name evidence="1" type="ORF">ZNDK_0520</name>
</gene>
<dbReference type="EMBL" id="BLLL01000004">
    <property type="protein sequence ID" value="GFH62749.1"/>
    <property type="molecule type" value="Genomic_DNA"/>
</dbReference>
<name>A0A6L2R5D7_9BACT</name>
<evidence type="ECO:0000313" key="1">
    <source>
        <dbReference type="EMBL" id="GFH62749.1"/>
    </source>
</evidence>
<organism evidence="1 2">
    <name type="scientific">Candidatus Desulfovibrio kirbyi</name>
    <dbReference type="NCBI Taxonomy" id="2696086"/>
    <lineage>
        <taxon>Bacteria</taxon>
        <taxon>Pseudomonadati</taxon>
        <taxon>Thermodesulfobacteriota</taxon>
        <taxon>Desulfovibrionia</taxon>
        <taxon>Desulfovibrionales</taxon>
        <taxon>Desulfovibrionaceae</taxon>
        <taxon>Desulfovibrio</taxon>
    </lineage>
</organism>
<dbReference type="Pfam" id="PF26412">
    <property type="entry name" value="BrxE"/>
    <property type="match status" value="1"/>
</dbReference>
<evidence type="ECO:0000313" key="2">
    <source>
        <dbReference type="Proteomes" id="UP000505077"/>
    </source>
</evidence>
<accession>A0A6L2R5D7</accession>
<dbReference type="AlphaFoldDB" id="A0A6L2R5D7"/>
<reference evidence="1 2" key="1">
    <citation type="journal article" date="2020" name="ISME J.">
        <title>Parallel Reductive Genome Evolution in Desulfovibrio Ectosymbionts Independently Acquired by Trichonympha Protists in the Termite Gut.</title>
        <authorList>
            <person name="Takeuchi M."/>
            <person name="Kuwahara H."/>
            <person name="Murakami T."/>
            <person name="Takahashi K."/>
            <person name="Kajitani R."/>
            <person name="Toyoda A."/>
            <person name="Itoh T."/>
            <person name="Ohkuma M."/>
            <person name="Hongoh Y."/>
        </authorList>
    </citation>
    <scope>NUCLEOTIDE SEQUENCE [LARGE SCALE GENOMIC DNA]</scope>
    <source>
        <strain evidence="1">ZnDsv-02</strain>
    </source>
</reference>
<proteinExistence type="predicted"/>
<protein>
    <recommendedName>
        <fullName evidence="3">BrxE family protein</fullName>
    </recommendedName>
</protein>
<comment type="caution">
    <text evidence="1">The sequence shown here is derived from an EMBL/GenBank/DDBJ whole genome shotgun (WGS) entry which is preliminary data.</text>
</comment>
<dbReference type="InterPro" id="IPR058690">
    <property type="entry name" value="BrxE"/>
</dbReference>